<sequence>MATYSTRFEPALLHSEAGNVASHVRSPFIGSPDGVVRIKNEVGTPLLNVSDDFDSMSLDAQAPQTHSVRFQSPSLTISTSSDRPSRPPTLQAHAHPNPQRPPTLLPNFRHPPYITGRPNGFPSINPSFSNDTQPGTSPSHHGHSPQTSPLSSTPSTFNYDSINNPSTRPRTSSHPVFHTTSDLAAHHGIPQSLPPVPRVSRYPEPPASSSSPTSPSQDFDFNALCSNYLTMLSQKPEEPTPSASALSDAAAAQALLDIIAGDYLRRFEWKMQLTHHDSYPASSPEFQMADDFMTSPLDDSSPWEELLATPALGSDDIASEFLTSPAIVDSDSFGDYGDMPLFSDGLLVSAPPQIKTPSTIPAPAPAMPDFDFAGMYTMPSPNTPALDPSSLHPSPQIGSDDLPSFTPSATRRKSAPTGTRKNVTPDSLVPYDAPIQGRKYVTPSATSRKEVPAVFARKRSRSRAFGEVDEDQLVEEDANSLPPTPNEMDAIEAKRRQNTLAARRSRKRKLEYQRELEEGLEQERVEKEAWKARSQLLEALLVSHGHEVPSYPH</sequence>
<feature type="compositionally biased region" description="Low complexity" evidence="1">
    <location>
        <begin position="207"/>
        <end position="216"/>
    </location>
</feature>
<feature type="compositionally biased region" description="Polar residues" evidence="1">
    <location>
        <begin position="122"/>
        <end position="139"/>
    </location>
</feature>
<feature type="compositionally biased region" description="Low complexity" evidence="1">
    <location>
        <begin position="144"/>
        <end position="156"/>
    </location>
</feature>
<feature type="compositionally biased region" description="Polar residues" evidence="1">
    <location>
        <begin position="62"/>
        <end position="77"/>
    </location>
</feature>
<dbReference type="SUPFAM" id="SSF57959">
    <property type="entry name" value="Leucine zipper domain"/>
    <property type="match status" value="1"/>
</dbReference>
<feature type="region of interest" description="Disordered" evidence="1">
    <location>
        <begin position="61"/>
        <end position="218"/>
    </location>
</feature>
<reference evidence="3 4" key="1">
    <citation type="submission" date="2018-11" db="EMBL/GenBank/DDBJ databases">
        <title>Genome assembly of Steccherinum ochraceum LE-BIN_3174, the white-rot fungus of the Steccherinaceae family (The Residual Polyporoid clade, Polyporales, Basidiomycota).</title>
        <authorList>
            <person name="Fedorova T.V."/>
            <person name="Glazunova O.A."/>
            <person name="Landesman E.O."/>
            <person name="Moiseenko K.V."/>
            <person name="Psurtseva N.V."/>
            <person name="Savinova O.S."/>
            <person name="Shakhova N.V."/>
            <person name="Tyazhelova T.V."/>
            <person name="Vasina D.V."/>
        </authorList>
    </citation>
    <scope>NUCLEOTIDE SEQUENCE [LARGE SCALE GENOMIC DNA]</scope>
    <source>
        <strain evidence="3 4">LE-BIN_3174</strain>
    </source>
</reference>
<dbReference type="InterPro" id="IPR046347">
    <property type="entry name" value="bZIP_sf"/>
</dbReference>
<protein>
    <recommendedName>
        <fullName evidence="2">BZIP domain-containing protein</fullName>
    </recommendedName>
</protein>
<dbReference type="AlphaFoldDB" id="A0A4R0R607"/>
<dbReference type="InterPro" id="IPR004827">
    <property type="entry name" value="bZIP"/>
</dbReference>
<evidence type="ECO:0000313" key="3">
    <source>
        <dbReference type="EMBL" id="TCD62911.1"/>
    </source>
</evidence>
<comment type="caution">
    <text evidence="3">The sequence shown here is derived from an EMBL/GenBank/DDBJ whole genome shotgun (WGS) entry which is preliminary data.</text>
</comment>
<feature type="compositionally biased region" description="Polar residues" evidence="1">
    <location>
        <begin position="157"/>
        <end position="182"/>
    </location>
</feature>
<dbReference type="STRING" id="92696.A0A4R0R607"/>
<dbReference type="CDD" id="cd12193">
    <property type="entry name" value="bZIP_GCN4"/>
    <property type="match status" value="1"/>
</dbReference>
<dbReference type="Gene3D" id="3.30.160.60">
    <property type="entry name" value="Classic Zinc Finger"/>
    <property type="match status" value="1"/>
</dbReference>
<organism evidence="3 4">
    <name type="scientific">Steccherinum ochraceum</name>
    <dbReference type="NCBI Taxonomy" id="92696"/>
    <lineage>
        <taxon>Eukaryota</taxon>
        <taxon>Fungi</taxon>
        <taxon>Dikarya</taxon>
        <taxon>Basidiomycota</taxon>
        <taxon>Agaricomycotina</taxon>
        <taxon>Agaricomycetes</taxon>
        <taxon>Polyporales</taxon>
        <taxon>Steccherinaceae</taxon>
        <taxon>Steccherinum</taxon>
    </lineage>
</organism>
<evidence type="ECO:0000256" key="1">
    <source>
        <dbReference type="SAM" id="MobiDB-lite"/>
    </source>
</evidence>
<feature type="region of interest" description="Disordered" evidence="1">
    <location>
        <begin position="476"/>
        <end position="509"/>
    </location>
</feature>
<feature type="region of interest" description="Disordered" evidence="1">
    <location>
        <begin position="376"/>
        <end position="435"/>
    </location>
</feature>
<proteinExistence type="predicted"/>
<dbReference type="PROSITE" id="PS00036">
    <property type="entry name" value="BZIP_BASIC"/>
    <property type="match status" value="1"/>
</dbReference>
<dbReference type="OrthoDB" id="2257100at2759"/>
<keyword evidence="4" id="KW-1185">Reference proteome</keyword>
<gene>
    <name evidence="3" type="ORF">EIP91_006238</name>
</gene>
<feature type="domain" description="BZIP" evidence="2">
    <location>
        <begin position="494"/>
        <end position="508"/>
    </location>
</feature>
<dbReference type="GO" id="GO:0003700">
    <property type="term" value="F:DNA-binding transcription factor activity"/>
    <property type="evidence" value="ECO:0007669"/>
    <property type="project" value="InterPro"/>
</dbReference>
<feature type="compositionally biased region" description="Polar residues" evidence="1">
    <location>
        <begin position="416"/>
        <end position="425"/>
    </location>
</feature>
<dbReference type="Proteomes" id="UP000292702">
    <property type="component" value="Unassembled WGS sequence"/>
</dbReference>
<accession>A0A4R0R607</accession>
<dbReference type="EMBL" id="RWJN01000336">
    <property type="protein sequence ID" value="TCD62911.1"/>
    <property type="molecule type" value="Genomic_DNA"/>
</dbReference>
<evidence type="ECO:0000313" key="4">
    <source>
        <dbReference type="Proteomes" id="UP000292702"/>
    </source>
</evidence>
<evidence type="ECO:0000259" key="2">
    <source>
        <dbReference type="PROSITE" id="PS00036"/>
    </source>
</evidence>
<name>A0A4R0R607_9APHY</name>